<gene>
    <name evidence="2" type="ORF">PsYK624_154860</name>
</gene>
<sequence length="66" mass="7518">MVSCALGPGWLKVHALYRHAITFDITHNALDMPRLHRKMNRDAPHAVPGGTPYGSEERYHQRDAPR</sequence>
<protein>
    <submittedName>
        <fullName evidence="2">Uncharacterized protein</fullName>
    </submittedName>
</protein>
<dbReference type="AlphaFoldDB" id="A0A9P3LL63"/>
<reference evidence="2 3" key="1">
    <citation type="submission" date="2021-08" db="EMBL/GenBank/DDBJ databases">
        <title>Draft Genome Sequence of Phanerochaete sordida strain YK-624.</title>
        <authorList>
            <person name="Mori T."/>
            <person name="Dohra H."/>
            <person name="Suzuki T."/>
            <person name="Kawagishi H."/>
            <person name="Hirai H."/>
        </authorList>
    </citation>
    <scope>NUCLEOTIDE SEQUENCE [LARGE SCALE GENOMIC DNA]</scope>
    <source>
        <strain evidence="2 3">YK-624</strain>
    </source>
</reference>
<accession>A0A9P3LL63</accession>
<evidence type="ECO:0000313" key="2">
    <source>
        <dbReference type="EMBL" id="GJE99236.1"/>
    </source>
</evidence>
<feature type="compositionally biased region" description="Basic and acidic residues" evidence="1">
    <location>
        <begin position="55"/>
        <end position="66"/>
    </location>
</feature>
<dbReference type="Proteomes" id="UP000703269">
    <property type="component" value="Unassembled WGS sequence"/>
</dbReference>
<evidence type="ECO:0000313" key="3">
    <source>
        <dbReference type="Proteomes" id="UP000703269"/>
    </source>
</evidence>
<keyword evidence="3" id="KW-1185">Reference proteome</keyword>
<comment type="caution">
    <text evidence="2">The sequence shown here is derived from an EMBL/GenBank/DDBJ whole genome shotgun (WGS) entry which is preliminary data.</text>
</comment>
<organism evidence="2 3">
    <name type="scientific">Phanerochaete sordida</name>
    <dbReference type="NCBI Taxonomy" id="48140"/>
    <lineage>
        <taxon>Eukaryota</taxon>
        <taxon>Fungi</taxon>
        <taxon>Dikarya</taxon>
        <taxon>Basidiomycota</taxon>
        <taxon>Agaricomycotina</taxon>
        <taxon>Agaricomycetes</taxon>
        <taxon>Polyporales</taxon>
        <taxon>Phanerochaetaceae</taxon>
        <taxon>Phanerochaete</taxon>
    </lineage>
</organism>
<feature type="region of interest" description="Disordered" evidence="1">
    <location>
        <begin position="40"/>
        <end position="66"/>
    </location>
</feature>
<dbReference type="EMBL" id="BPQB01000104">
    <property type="protein sequence ID" value="GJE99236.1"/>
    <property type="molecule type" value="Genomic_DNA"/>
</dbReference>
<name>A0A9P3LL63_9APHY</name>
<evidence type="ECO:0000256" key="1">
    <source>
        <dbReference type="SAM" id="MobiDB-lite"/>
    </source>
</evidence>
<proteinExistence type="predicted"/>